<dbReference type="PANTHER" id="PTHR40688">
    <property type="match status" value="1"/>
</dbReference>
<dbReference type="Proteomes" id="UP000589292">
    <property type="component" value="Unassembled WGS sequence"/>
</dbReference>
<sequence length="100" mass="11252">MSKSQIITARIDPEVMDLVDRVAKARGRSRSWLAARAIEKMVRAEVAMMDFIQQGEDDIAAGRFLTQEQMEEWVANLRSEAKAKIAEQDAKAQQEQDTAA</sequence>
<dbReference type="InterPro" id="IPR002145">
    <property type="entry name" value="CopG"/>
</dbReference>
<comment type="caution">
    <text evidence="2">The sequence shown here is derived from an EMBL/GenBank/DDBJ whole genome shotgun (WGS) entry which is preliminary data.</text>
</comment>
<accession>A0A7V8U8Y8</accession>
<keyword evidence="3" id="KW-1185">Reference proteome</keyword>
<evidence type="ECO:0000313" key="3">
    <source>
        <dbReference type="Proteomes" id="UP000589292"/>
    </source>
</evidence>
<feature type="domain" description="Ribbon-helix-helix protein CopG" evidence="1">
    <location>
        <begin position="7"/>
        <end position="33"/>
    </location>
</feature>
<dbReference type="EMBL" id="VDES01000002">
    <property type="protein sequence ID" value="MBA1375186.1"/>
    <property type="molecule type" value="Genomic_DNA"/>
</dbReference>
<dbReference type="AlphaFoldDB" id="A0A7V8U8Y8"/>
<protein>
    <submittedName>
        <fullName evidence="2">Ribbon-helix-helix protein, CopG family</fullName>
    </submittedName>
</protein>
<name>A0A7V8U8Y8_9SPHN</name>
<organism evidence="2 3">
    <name type="scientific">Sphingomonas ursincola</name>
    <dbReference type="NCBI Taxonomy" id="56361"/>
    <lineage>
        <taxon>Bacteria</taxon>
        <taxon>Pseudomonadati</taxon>
        <taxon>Pseudomonadota</taxon>
        <taxon>Alphaproteobacteria</taxon>
        <taxon>Sphingomonadales</taxon>
        <taxon>Sphingomonadaceae</taxon>
        <taxon>Sphingomonas</taxon>
    </lineage>
</organism>
<dbReference type="PANTHER" id="PTHR40688:SF2">
    <property type="entry name" value="RIBBON-HELIX-HELIX PROTEIN COPG DOMAIN-CONTAINING PROTEIN"/>
    <property type="match status" value="1"/>
</dbReference>
<gene>
    <name evidence="2" type="ORF">FG486_12625</name>
</gene>
<dbReference type="InterPro" id="IPR052991">
    <property type="entry name" value="Non-func_TypeII_TA_Antitoxin"/>
</dbReference>
<proteinExistence type="predicted"/>
<evidence type="ECO:0000259" key="1">
    <source>
        <dbReference type="Pfam" id="PF01402"/>
    </source>
</evidence>
<dbReference type="Pfam" id="PF01402">
    <property type="entry name" value="RHH_1"/>
    <property type="match status" value="1"/>
</dbReference>
<dbReference type="GO" id="GO:0006355">
    <property type="term" value="P:regulation of DNA-templated transcription"/>
    <property type="evidence" value="ECO:0007669"/>
    <property type="project" value="InterPro"/>
</dbReference>
<dbReference type="RefSeq" id="WP_181267765.1">
    <property type="nucleotide sequence ID" value="NZ_BAAAGB010000001.1"/>
</dbReference>
<evidence type="ECO:0000313" key="2">
    <source>
        <dbReference type="EMBL" id="MBA1375186.1"/>
    </source>
</evidence>
<dbReference type="SUPFAM" id="SSF47598">
    <property type="entry name" value="Ribbon-helix-helix"/>
    <property type="match status" value="1"/>
</dbReference>
<reference evidence="2 3" key="1">
    <citation type="journal article" date="1994" name="Int. J. Syst. Bacteriol.">
        <title>Phylogenetic positions of novel aerobic, bacteriochlorophyll a-containing bacteria and description of Roseococcus thiosulfatophilus gen. nov., sp. nov., Erythromicrobium ramosum gen. nov., sp. nov., and Erythrobacter litoralis sp. nov.</title>
        <authorList>
            <person name="Yurkov V."/>
            <person name="Stackebrandt E."/>
            <person name="Holmes A."/>
            <person name="Fuerst J.A."/>
            <person name="Hugenholtz P."/>
            <person name="Golecki J."/>
            <person name="Gad'on N."/>
            <person name="Gorlenko V.M."/>
            <person name="Kompantseva E.I."/>
            <person name="Drews G."/>
        </authorList>
    </citation>
    <scope>NUCLEOTIDE SEQUENCE [LARGE SCALE GENOMIC DNA]</scope>
    <source>
        <strain evidence="2 3">KR-99</strain>
    </source>
</reference>
<dbReference type="InterPro" id="IPR010985">
    <property type="entry name" value="Ribbon_hlx_hlx"/>
</dbReference>